<dbReference type="CDD" id="cd03789">
    <property type="entry name" value="GT9_LPS_heptosyltransferase"/>
    <property type="match status" value="1"/>
</dbReference>
<protein>
    <recommendedName>
        <fullName evidence="4">Glycosyltransferase family 9 (Heptosyltransferase)</fullName>
    </recommendedName>
</protein>
<proteinExistence type="predicted"/>
<name>A0A0F9PGM3_9ZZZZ</name>
<dbReference type="GO" id="GO:0005829">
    <property type="term" value="C:cytosol"/>
    <property type="evidence" value="ECO:0007669"/>
    <property type="project" value="TreeGrafter"/>
</dbReference>
<comment type="caution">
    <text evidence="3">The sequence shown here is derived from an EMBL/GenBank/DDBJ whole genome shotgun (WGS) entry which is preliminary data.</text>
</comment>
<evidence type="ECO:0000256" key="2">
    <source>
        <dbReference type="ARBA" id="ARBA00022679"/>
    </source>
</evidence>
<dbReference type="AlphaFoldDB" id="A0A0F9PGM3"/>
<organism evidence="3">
    <name type="scientific">marine sediment metagenome</name>
    <dbReference type="NCBI Taxonomy" id="412755"/>
    <lineage>
        <taxon>unclassified sequences</taxon>
        <taxon>metagenomes</taxon>
        <taxon>ecological metagenomes</taxon>
    </lineage>
</organism>
<keyword evidence="1" id="KW-0328">Glycosyltransferase</keyword>
<dbReference type="GO" id="GO:0009244">
    <property type="term" value="P:lipopolysaccharide core region biosynthetic process"/>
    <property type="evidence" value="ECO:0007669"/>
    <property type="project" value="TreeGrafter"/>
</dbReference>
<reference evidence="3" key="1">
    <citation type="journal article" date="2015" name="Nature">
        <title>Complex archaea that bridge the gap between prokaryotes and eukaryotes.</title>
        <authorList>
            <person name="Spang A."/>
            <person name="Saw J.H."/>
            <person name="Jorgensen S.L."/>
            <person name="Zaremba-Niedzwiedzka K."/>
            <person name="Martijn J."/>
            <person name="Lind A.E."/>
            <person name="van Eijk R."/>
            <person name="Schleper C."/>
            <person name="Guy L."/>
            <person name="Ettema T.J."/>
        </authorList>
    </citation>
    <scope>NUCLEOTIDE SEQUENCE</scope>
</reference>
<dbReference type="Pfam" id="PF01075">
    <property type="entry name" value="Glyco_transf_9"/>
    <property type="match status" value="1"/>
</dbReference>
<evidence type="ECO:0000256" key="1">
    <source>
        <dbReference type="ARBA" id="ARBA00022676"/>
    </source>
</evidence>
<sequence length="267" mass="30676">MSILVFNGSIGDELNMIPIVKALYEKYGEEVTVNSRFPTIFKNNPYVGDKMLGEVYQLRFACTKEELSMHMIDHYARICNVEVKDRRLTIYFDISDKIYVPHTAYKKVAIDTWAGWPTRRWFDNRWASLVTELQDIPILAVETGSGWNDCFNSKRSFRLSSVNYDFYDKLSLRETIYLLSRCDAYIGCDSAGSHLAAAAGIPSFTLFGPVNPEIRVHENTIPIYTDACHNCWDKIAETCPKNDHICMKSISVDMVLEKVLEFFNKES</sequence>
<dbReference type="GO" id="GO:0008713">
    <property type="term" value="F:ADP-heptose-lipopolysaccharide heptosyltransferase activity"/>
    <property type="evidence" value="ECO:0007669"/>
    <property type="project" value="TreeGrafter"/>
</dbReference>
<dbReference type="PANTHER" id="PTHR30160">
    <property type="entry name" value="TETRAACYLDISACCHARIDE 4'-KINASE-RELATED"/>
    <property type="match status" value="1"/>
</dbReference>
<evidence type="ECO:0000313" key="3">
    <source>
        <dbReference type="EMBL" id="KKN00191.1"/>
    </source>
</evidence>
<keyword evidence="2" id="KW-0808">Transferase</keyword>
<dbReference type="Gene3D" id="3.40.50.2000">
    <property type="entry name" value="Glycogen Phosphorylase B"/>
    <property type="match status" value="1"/>
</dbReference>
<accession>A0A0F9PGM3</accession>
<evidence type="ECO:0008006" key="4">
    <source>
        <dbReference type="Google" id="ProtNLM"/>
    </source>
</evidence>
<dbReference type="EMBL" id="LAZR01005405">
    <property type="protein sequence ID" value="KKN00191.1"/>
    <property type="molecule type" value="Genomic_DNA"/>
</dbReference>
<gene>
    <name evidence="3" type="ORF">LCGC14_1140350</name>
</gene>
<dbReference type="InterPro" id="IPR051199">
    <property type="entry name" value="LPS_LOS_Heptosyltrfase"/>
</dbReference>
<dbReference type="SUPFAM" id="SSF53756">
    <property type="entry name" value="UDP-Glycosyltransferase/glycogen phosphorylase"/>
    <property type="match status" value="1"/>
</dbReference>
<dbReference type="InterPro" id="IPR002201">
    <property type="entry name" value="Glyco_trans_9"/>
</dbReference>